<evidence type="ECO:0000313" key="1">
    <source>
        <dbReference type="EMBL" id="CAB4003522.1"/>
    </source>
</evidence>
<comment type="caution">
    <text evidence="1">The sequence shown here is derived from an EMBL/GenBank/DDBJ whole genome shotgun (WGS) entry which is preliminary data.</text>
</comment>
<protein>
    <submittedName>
        <fullName evidence="1">Uncharacterized protein</fullName>
    </submittedName>
</protein>
<gene>
    <name evidence="1" type="ORF">PACLA_8A084662</name>
</gene>
<organism evidence="1 2">
    <name type="scientific">Paramuricea clavata</name>
    <name type="common">Red gorgonian</name>
    <name type="synonym">Violescent sea-whip</name>
    <dbReference type="NCBI Taxonomy" id="317549"/>
    <lineage>
        <taxon>Eukaryota</taxon>
        <taxon>Metazoa</taxon>
        <taxon>Cnidaria</taxon>
        <taxon>Anthozoa</taxon>
        <taxon>Octocorallia</taxon>
        <taxon>Malacalcyonacea</taxon>
        <taxon>Plexauridae</taxon>
        <taxon>Paramuricea</taxon>
    </lineage>
</organism>
<dbReference type="Proteomes" id="UP001152795">
    <property type="component" value="Unassembled WGS sequence"/>
</dbReference>
<sequence>MCYNQLPKIRRTVYNYRQGDFAGLRTSLECLNLDSLITTDDNINHDWQQWKKAFLEAVSQHIPSVRVKGRNYVPWMNSTILHNIKKKNSLRLRIKKSPTPTEYLLEKFKTLRSSIKSMLRNSRSKYFDSICSSRGLNPKRFWSLFKFNNKTRNIPQKLSVKVTETKRTSAGNPADIAALFNNYFTSIFTTDPNIENYSPDALPYQSNNTIIEDITLSEADVFSVLLNVDINKAQGPDGIPARLLKETARQIAPSLTALFNKSLNTGVLPPDWKLANVVPVHKKDNKEHINNGQHGFVPRKSCVTQLIEVFEYIGRELDLGKQVDVIYLDMSKAFDRVSHMQLLKRLRDFGFGGNILNWFRSYLKDRRQQTTVLGATSSALPVTSGVPQGSILGPLLFLLYQNNLHQQLEDRDVC</sequence>
<dbReference type="AlphaFoldDB" id="A0A7D9ICB9"/>
<name>A0A7D9ICB9_PARCT</name>
<accession>A0A7D9ICB9</accession>
<evidence type="ECO:0000313" key="2">
    <source>
        <dbReference type="Proteomes" id="UP001152795"/>
    </source>
</evidence>
<proteinExistence type="predicted"/>
<dbReference type="PANTHER" id="PTHR33332">
    <property type="entry name" value="REVERSE TRANSCRIPTASE DOMAIN-CONTAINING PROTEIN"/>
    <property type="match status" value="1"/>
</dbReference>
<reference evidence="1" key="1">
    <citation type="submission" date="2020-04" db="EMBL/GenBank/DDBJ databases">
        <authorList>
            <person name="Alioto T."/>
            <person name="Alioto T."/>
            <person name="Gomez Garrido J."/>
        </authorList>
    </citation>
    <scope>NUCLEOTIDE SEQUENCE</scope>
    <source>
        <strain evidence="1">A484AB</strain>
    </source>
</reference>
<keyword evidence="2" id="KW-1185">Reference proteome</keyword>
<dbReference type="InterPro" id="IPR000477">
    <property type="entry name" value="RT_dom"/>
</dbReference>
<dbReference type="EMBL" id="CACRXK020004650">
    <property type="protein sequence ID" value="CAB4003522.1"/>
    <property type="molecule type" value="Genomic_DNA"/>
</dbReference>
<dbReference type="PROSITE" id="PS50878">
    <property type="entry name" value="RT_POL"/>
    <property type="match status" value="1"/>
</dbReference>
<dbReference type="Pfam" id="PF00078">
    <property type="entry name" value="RVT_1"/>
    <property type="match status" value="1"/>
</dbReference>
<dbReference type="OrthoDB" id="5954387at2759"/>